<dbReference type="InterPro" id="IPR040582">
    <property type="entry name" value="OB_MalK-like"/>
</dbReference>
<dbReference type="SUPFAM" id="SSF52540">
    <property type="entry name" value="P-loop containing nucleoside triphosphate hydrolases"/>
    <property type="match status" value="1"/>
</dbReference>
<evidence type="ECO:0000313" key="5">
    <source>
        <dbReference type="EMBL" id="HHP92251.1"/>
    </source>
</evidence>
<dbReference type="Gene3D" id="3.40.50.300">
    <property type="entry name" value="P-loop containing nucleotide triphosphate hydrolases"/>
    <property type="match status" value="1"/>
</dbReference>
<evidence type="ECO:0000259" key="4">
    <source>
        <dbReference type="Pfam" id="PF17912"/>
    </source>
</evidence>
<dbReference type="GO" id="GO:0005524">
    <property type="term" value="F:ATP binding"/>
    <property type="evidence" value="ECO:0007669"/>
    <property type="project" value="UniProtKB-KW"/>
</dbReference>
<keyword evidence="3" id="KW-0472">Membrane</keyword>
<dbReference type="AlphaFoldDB" id="A0A7J3YU92"/>
<dbReference type="Gene3D" id="2.40.50.100">
    <property type="match status" value="1"/>
</dbReference>
<dbReference type="GO" id="GO:0055052">
    <property type="term" value="C:ATP-binding cassette (ABC) transporter complex, substrate-binding subunit-containing"/>
    <property type="evidence" value="ECO:0007669"/>
    <property type="project" value="TreeGrafter"/>
</dbReference>
<evidence type="ECO:0000256" key="3">
    <source>
        <dbReference type="ARBA" id="ARBA00023136"/>
    </source>
</evidence>
<gene>
    <name evidence="5" type="ORF">ENM70_01295</name>
</gene>
<feature type="domain" description="MalK-like OB fold" evidence="4">
    <location>
        <begin position="70"/>
        <end position="124"/>
    </location>
</feature>
<dbReference type="PANTHER" id="PTHR43875">
    <property type="entry name" value="MALTODEXTRIN IMPORT ATP-BINDING PROTEIN MSMX"/>
    <property type="match status" value="1"/>
</dbReference>
<name>A0A7J3YU92_9CREN</name>
<dbReference type="InterPro" id="IPR047641">
    <property type="entry name" value="ABC_transpr_MalK/UgpC-like"/>
</dbReference>
<keyword evidence="1" id="KW-1003">Cell membrane</keyword>
<dbReference type="InterPro" id="IPR027417">
    <property type="entry name" value="P-loop_NTPase"/>
</dbReference>
<dbReference type="Gene3D" id="2.40.50.140">
    <property type="entry name" value="Nucleic acid-binding proteins"/>
    <property type="match status" value="1"/>
</dbReference>
<proteinExistence type="predicted"/>
<reference evidence="5" key="1">
    <citation type="journal article" date="2020" name="mSystems">
        <title>Genome- and Community-Level Interaction Insights into Carbon Utilization and Element Cycling Functions of Hydrothermarchaeota in Hydrothermal Sediment.</title>
        <authorList>
            <person name="Zhou Z."/>
            <person name="Liu Y."/>
            <person name="Xu W."/>
            <person name="Pan J."/>
            <person name="Luo Z.H."/>
            <person name="Li M."/>
        </authorList>
    </citation>
    <scope>NUCLEOTIDE SEQUENCE [LARGE SCALE GENOMIC DNA]</scope>
    <source>
        <strain evidence="5">SpSt-1109</strain>
    </source>
</reference>
<keyword evidence="5" id="KW-0067">ATP-binding</keyword>
<dbReference type="SUPFAM" id="SSF50331">
    <property type="entry name" value="MOP-like"/>
    <property type="match status" value="1"/>
</dbReference>
<dbReference type="PANTHER" id="PTHR43875:SF15">
    <property type="entry name" value="TREHALOSE IMPORT ATP-BINDING PROTEIN SUGC"/>
    <property type="match status" value="1"/>
</dbReference>
<protein>
    <submittedName>
        <fullName evidence="5">ABC transporter ATP-binding protein</fullName>
    </submittedName>
</protein>
<dbReference type="Pfam" id="PF17912">
    <property type="entry name" value="OB_MalK"/>
    <property type="match status" value="1"/>
</dbReference>
<dbReference type="InterPro" id="IPR012340">
    <property type="entry name" value="NA-bd_OB-fold"/>
</dbReference>
<evidence type="ECO:0000256" key="1">
    <source>
        <dbReference type="ARBA" id="ARBA00022475"/>
    </source>
</evidence>
<evidence type="ECO:0000256" key="2">
    <source>
        <dbReference type="ARBA" id="ARBA00022967"/>
    </source>
</evidence>
<dbReference type="EMBL" id="DRYU01000029">
    <property type="protein sequence ID" value="HHP92251.1"/>
    <property type="molecule type" value="Genomic_DNA"/>
</dbReference>
<dbReference type="GO" id="GO:0016887">
    <property type="term" value="F:ATP hydrolysis activity"/>
    <property type="evidence" value="ECO:0007669"/>
    <property type="project" value="InterPro"/>
</dbReference>
<dbReference type="InterPro" id="IPR008995">
    <property type="entry name" value="Mo/tungstate-bd_C_term_dom"/>
</dbReference>
<keyword evidence="5" id="KW-0547">Nucleotide-binding</keyword>
<sequence length="201" mass="23053">MLRLERMRRELKRIQRELGTTMIYVTHDQLEALMLSDRVAVMRSGRIIQIGTPEEIYDNPKDLFVATFVGSPTMNLIEGVLELKEDKLVLKTPSHVYVLIRGAECSMVQDLLGSEVVVGFRPEDAEVRNDGELEGTVKLIEIVEDRKMLHIKINENEVKVFVDLLAPFVEGQKVRIKVNPSKLHIFEKKTGRKLVKEVVFK</sequence>
<organism evidence="5">
    <name type="scientific">Ignisphaera aggregans</name>
    <dbReference type="NCBI Taxonomy" id="334771"/>
    <lineage>
        <taxon>Archaea</taxon>
        <taxon>Thermoproteota</taxon>
        <taxon>Thermoprotei</taxon>
        <taxon>Desulfurococcales</taxon>
        <taxon>Desulfurococcaceae</taxon>
        <taxon>Ignisphaera</taxon>
    </lineage>
</organism>
<keyword evidence="2" id="KW-1278">Translocase</keyword>
<accession>A0A7J3YU92</accession>
<comment type="caution">
    <text evidence="5">The sequence shown here is derived from an EMBL/GenBank/DDBJ whole genome shotgun (WGS) entry which is preliminary data.</text>
</comment>